<feature type="transmembrane region" description="Helical" evidence="8">
    <location>
        <begin position="56"/>
        <end position="79"/>
    </location>
</feature>
<feature type="region of interest" description="Disordered" evidence="7">
    <location>
        <begin position="433"/>
        <end position="452"/>
    </location>
</feature>
<evidence type="ECO:0000256" key="4">
    <source>
        <dbReference type="ARBA" id="ARBA00022692"/>
    </source>
</evidence>
<evidence type="ECO:0000256" key="2">
    <source>
        <dbReference type="ARBA" id="ARBA00022448"/>
    </source>
</evidence>
<proteinExistence type="predicted"/>
<evidence type="ECO:0000313" key="11">
    <source>
        <dbReference type="Proteomes" id="UP001500449"/>
    </source>
</evidence>
<dbReference type="InterPro" id="IPR036259">
    <property type="entry name" value="MFS_trans_sf"/>
</dbReference>
<keyword evidence="4 8" id="KW-0812">Transmembrane</keyword>
<feature type="transmembrane region" description="Helical" evidence="8">
    <location>
        <begin position="382"/>
        <end position="401"/>
    </location>
</feature>
<organism evidence="10 11">
    <name type="scientific">Pseudonocardia ailaonensis</name>
    <dbReference type="NCBI Taxonomy" id="367279"/>
    <lineage>
        <taxon>Bacteria</taxon>
        <taxon>Bacillati</taxon>
        <taxon>Actinomycetota</taxon>
        <taxon>Actinomycetes</taxon>
        <taxon>Pseudonocardiales</taxon>
        <taxon>Pseudonocardiaceae</taxon>
        <taxon>Pseudonocardia</taxon>
    </lineage>
</organism>
<keyword evidence="2" id="KW-0813">Transport</keyword>
<feature type="transmembrane region" description="Helical" evidence="8">
    <location>
        <begin position="407"/>
        <end position="428"/>
    </location>
</feature>
<reference evidence="10 11" key="1">
    <citation type="journal article" date="2019" name="Int. J. Syst. Evol. Microbiol.">
        <title>The Global Catalogue of Microorganisms (GCM) 10K type strain sequencing project: providing services to taxonomists for standard genome sequencing and annotation.</title>
        <authorList>
            <consortium name="The Broad Institute Genomics Platform"/>
            <consortium name="The Broad Institute Genome Sequencing Center for Infectious Disease"/>
            <person name="Wu L."/>
            <person name="Ma J."/>
        </authorList>
    </citation>
    <scope>NUCLEOTIDE SEQUENCE [LARGE SCALE GENOMIC DNA]</scope>
    <source>
        <strain evidence="10 11">JCM 16009</strain>
    </source>
</reference>
<evidence type="ECO:0000256" key="1">
    <source>
        <dbReference type="ARBA" id="ARBA00004651"/>
    </source>
</evidence>
<feature type="transmembrane region" description="Helical" evidence="8">
    <location>
        <begin position="91"/>
        <end position="110"/>
    </location>
</feature>
<feature type="transmembrane region" description="Helical" evidence="8">
    <location>
        <begin position="337"/>
        <end position="361"/>
    </location>
</feature>
<gene>
    <name evidence="10" type="ORF">GCM10009836_52780</name>
</gene>
<keyword evidence="3" id="KW-1003">Cell membrane</keyword>
<feature type="transmembrane region" description="Helical" evidence="8">
    <location>
        <begin position="312"/>
        <end position="331"/>
    </location>
</feature>
<comment type="caution">
    <text evidence="10">The sequence shown here is derived from an EMBL/GenBank/DDBJ whole genome shotgun (WGS) entry which is preliminary data.</text>
</comment>
<feature type="transmembrane region" description="Helical" evidence="8">
    <location>
        <begin position="278"/>
        <end position="300"/>
    </location>
</feature>
<keyword evidence="11" id="KW-1185">Reference proteome</keyword>
<dbReference type="InterPro" id="IPR020846">
    <property type="entry name" value="MFS_dom"/>
</dbReference>
<dbReference type="PROSITE" id="PS50850">
    <property type="entry name" value="MFS"/>
    <property type="match status" value="1"/>
</dbReference>
<feature type="transmembrane region" description="Helical" evidence="8">
    <location>
        <begin position="157"/>
        <end position="180"/>
    </location>
</feature>
<evidence type="ECO:0000256" key="8">
    <source>
        <dbReference type="SAM" id="Phobius"/>
    </source>
</evidence>
<dbReference type="EMBL" id="BAAAQK010000020">
    <property type="protein sequence ID" value="GAA1865830.1"/>
    <property type="molecule type" value="Genomic_DNA"/>
</dbReference>
<dbReference type="RefSeq" id="WP_344422591.1">
    <property type="nucleotide sequence ID" value="NZ_BAAAQK010000020.1"/>
</dbReference>
<evidence type="ECO:0000256" key="3">
    <source>
        <dbReference type="ARBA" id="ARBA00022475"/>
    </source>
</evidence>
<feature type="domain" description="Major facilitator superfamily (MFS) profile" evidence="9">
    <location>
        <begin position="20"/>
        <end position="436"/>
    </location>
</feature>
<feature type="transmembrane region" description="Helical" evidence="8">
    <location>
        <begin position="192"/>
        <end position="211"/>
    </location>
</feature>
<dbReference type="PANTHER" id="PTHR43045:SF1">
    <property type="entry name" value="SHIKIMATE TRANSPORTER"/>
    <property type="match status" value="1"/>
</dbReference>
<protein>
    <submittedName>
        <fullName evidence="10">MFS transporter</fullName>
    </submittedName>
</protein>
<evidence type="ECO:0000256" key="5">
    <source>
        <dbReference type="ARBA" id="ARBA00022989"/>
    </source>
</evidence>
<dbReference type="SUPFAM" id="SSF103473">
    <property type="entry name" value="MFS general substrate transporter"/>
    <property type="match status" value="1"/>
</dbReference>
<feature type="transmembrane region" description="Helical" evidence="8">
    <location>
        <begin position="32"/>
        <end position="50"/>
    </location>
</feature>
<dbReference type="InterPro" id="IPR011701">
    <property type="entry name" value="MFS"/>
</dbReference>
<dbReference type="Pfam" id="PF07690">
    <property type="entry name" value="MFS_1"/>
    <property type="match status" value="1"/>
</dbReference>
<evidence type="ECO:0000313" key="10">
    <source>
        <dbReference type="EMBL" id="GAA1865830.1"/>
    </source>
</evidence>
<evidence type="ECO:0000256" key="6">
    <source>
        <dbReference type="ARBA" id="ARBA00023136"/>
    </source>
</evidence>
<comment type="subcellular location">
    <subcellularLocation>
        <location evidence="1">Cell membrane</location>
        <topology evidence="1">Multi-pass membrane protein</topology>
    </subcellularLocation>
</comment>
<keyword evidence="6 8" id="KW-0472">Membrane</keyword>
<accession>A0ABN2NGR5</accession>
<feature type="transmembrane region" description="Helical" evidence="8">
    <location>
        <begin position="246"/>
        <end position="272"/>
    </location>
</feature>
<feature type="transmembrane region" description="Helical" evidence="8">
    <location>
        <begin position="116"/>
        <end position="137"/>
    </location>
</feature>
<name>A0ABN2NGR5_9PSEU</name>
<keyword evidence="5 8" id="KW-1133">Transmembrane helix</keyword>
<dbReference type="Proteomes" id="UP001500449">
    <property type="component" value="Unassembled WGS sequence"/>
</dbReference>
<evidence type="ECO:0000259" key="9">
    <source>
        <dbReference type="PROSITE" id="PS50850"/>
    </source>
</evidence>
<sequence length="452" mass="47089">MTRTASRTRKEPIPSAARRAAGAGFIGTFIEYYDYGLYGVLTVYLAPLFFPASDPAVSLLVGLAVFGAGFVARPLGGILIGRLGDRRGRRAALLTSVLLMGACTGFIGLLPTYATVGVVAPIMLVTLRLGQGISAGAEMLGSVSYVLESAPRSRRGLLASLTPLGNTLGAGVGALTAAVVSLTVSKEAMLSFGWRIPFLVAVPLAILAFVVRRRIEDSPEFLALKENKQIAKAPLRDTFTTHWRTMVVACLLALGLNGAGAVAGWLVTYLAGTRGLPAGQIILLFSISMLLVGGIVPISGRLTDRYGMRRMTFTWIVALMALVLPLLWLLGTASSPWLLLVGMVGYLGLLSFLTAPGYMYLAELFPARIRFTASTFGQNVGAVVAGGVGPFALAGLFLLTGSSLGPAIWIGGAGVLTLVALALAPLLARPTVPPTETTTDASALPDGVVPSS</sequence>
<dbReference type="PANTHER" id="PTHR43045">
    <property type="entry name" value="SHIKIMATE TRANSPORTER"/>
    <property type="match status" value="1"/>
</dbReference>
<dbReference type="Gene3D" id="1.20.1250.20">
    <property type="entry name" value="MFS general substrate transporter like domains"/>
    <property type="match status" value="2"/>
</dbReference>
<evidence type="ECO:0000256" key="7">
    <source>
        <dbReference type="SAM" id="MobiDB-lite"/>
    </source>
</evidence>